<accession>A0A927N213</accession>
<dbReference type="RefSeq" id="WP_192752548.1">
    <property type="nucleotide sequence ID" value="NZ_BAABJL010000119.1"/>
</dbReference>
<evidence type="ECO:0000313" key="2">
    <source>
        <dbReference type="Proteomes" id="UP000638648"/>
    </source>
</evidence>
<evidence type="ECO:0000313" key="1">
    <source>
        <dbReference type="EMBL" id="MBE1608848.1"/>
    </source>
</evidence>
<dbReference type="AlphaFoldDB" id="A0A927N213"/>
<organism evidence="1 2">
    <name type="scientific">Actinopolymorpha pittospori</name>
    <dbReference type="NCBI Taxonomy" id="648752"/>
    <lineage>
        <taxon>Bacteria</taxon>
        <taxon>Bacillati</taxon>
        <taxon>Actinomycetota</taxon>
        <taxon>Actinomycetes</taxon>
        <taxon>Propionibacteriales</taxon>
        <taxon>Actinopolymorphaceae</taxon>
        <taxon>Actinopolymorpha</taxon>
    </lineage>
</organism>
<protein>
    <submittedName>
        <fullName evidence="1">Uncharacterized protein</fullName>
    </submittedName>
</protein>
<sequence>MTSAAGTPEARFEAARAVAEAVLYDGYVLQPERPSRRPNAERSRFGVLVPLGYSPADASERTFNQTECLLEGEHPNLSVRVRFLHLQRCDVESAFGAGFVAAEALAVGATTYLPRDEAVEAEVSVQAAVTDLLRAPAEVRFRRPASQEYVLIAGSPGAPGPDPVGRLVRERQAVEGVVQLAAEPLHGPYGVTRIRVRVENRTQVGARTSMERPEALAHSLAATHVLLSATDGTFVSMLAPPDWAEGYVDRCDNIGIFPVLVGEPDRADMMLSSPIILHDHARLAPEDAGSRPDPTGIERLLGVPTMSLTETPLTAALDVDAPNTTEGRAERHAAAPFSHVSAMPPDVLERLHGAVHFLSEVPQAPAWGARPHAGSPAAELDEVVIAGTVVRKGSRVRLRPSRARPGGLADVAEAGRTATVVAVFLDVDGSHRLAVVPERDGVGRARSRGAYLYLSPEEIEPFEATP</sequence>
<gene>
    <name evidence="1" type="ORF">HEB94_005696</name>
</gene>
<name>A0A927N213_9ACTN</name>
<comment type="caution">
    <text evidence="1">The sequence shown here is derived from an EMBL/GenBank/DDBJ whole genome shotgun (WGS) entry which is preliminary data.</text>
</comment>
<keyword evidence="2" id="KW-1185">Reference proteome</keyword>
<dbReference type="EMBL" id="JADBEM010000001">
    <property type="protein sequence ID" value="MBE1608848.1"/>
    <property type="molecule type" value="Genomic_DNA"/>
</dbReference>
<proteinExistence type="predicted"/>
<reference evidence="1" key="1">
    <citation type="submission" date="2020-10" db="EMBL/GenBank/DDBJ databases">
        <title>Sequencing the genomes of 1000 actinobacteria strains.</title>
        <authorList>
            <person name="Klenk H.-P."/>
        </authorList>
    </citation>
    <scope>NUCLEOTIDE SEQUENCE</scope>
    <source>
        <strain evidence="1">DSM 45354</strain>
    </source>
</reference>
<dbReference type="Proteomes" id="UP000638648">
    <property type="component" value="Unassembled WGS sequence"/>
</dbReference>